<dbReference type="OrthoDB" id="5871770at2759"/>
<organism evidence="2 3">
    <name type="scientific">Meloidogyne graminicola</name>
    <dbReference type="NCBI Taxonomy" id="189291"/>
    <lineage>
        <taxon>Eukaryota</taxon>
        <taxon>Metazoa</taxon>
        <taxon>Ecdysozoa</taxon>
        <taxon>Nematoda</taxon>
        <taxon>Chromadorea</taxon>
        <taxon>Rhabditida</taxon>
        <taxon>Tylenchina</taxon>
        <taxon>Tylenchomorpha</taxon>
        <taxon>Tylenchoidea</taxon>
        <taxon>Meloidogynidae</taxon>
        <taxon>Meloidogyninae</taxon>
        <taxon>Meloidogyne</taxon>
    </lineage>
</organism>
<keyword evidence="3" id="KW-1185">Reference proteome</keyword>
<gene>
    <name evidence="2" type="ORF">Mgra_00006338</name>
</gene>
<reference evidence="2" key="1">
    <citation type="journal article" date="2020" name="Ecol. Evol.">
        <title>Genome structure and content of the rice root-knot nematode (Meloidogyne graminicola).</title>
        <authorList>
            <person name="Phan N.T."/>
            <person name="Danchin E.G.J."/>
            <person name="Klopp C."/>
            <person name="Perfus-Barbeoch L."/>
            <person name="Kozlowski D.K."/>
            <person name="Koutsovoulos G.D."/>
            <person name="Lopez-Roques C."/>
            <person name="Bouchez O."/>
            <person name="Zahm M."/>
            <person name="Besnard G."/>
            <person name="Bellafiore S."/>
        </authorList>
    </citation>
    <scope>NUCLEOTIDE SEQUENCE</scope>
    <source>
        <strain evidence="2">VN-18</strain>
    </source>
</reference>
<evidence type="ECO:0000313" key="2">
    <source>
        <dbReference type="EMBL" id="KAF7634261.1"/>
    </source>
</evidence>
<dbReference type="Proteomes" id="UP000605970">
    <property type="component" value="Unassembled WGS sequence"/>
</dbReference>
<proteinExistence type="predicted"/>
<dbReference type="EMBL" id="JABEBT010000061">
    <property type="protein sequence ID" value="KAF7634261.1"/>
    <property type="molecule type" value="Genomic_DNA"/>
</dbReference>
<sequence>MGNHQQQQQQGSGASTRNNSIQSGESVYFDPSNGMDVSETSSSASSTNAQIMLQTSPQLLLDSKPAALLQQLQQHQTNIVNVNQQQHQQQNLSNRNNQLDLINAAISRTNAAVASHLLSPAHGGEANVIQQQQCRYSVSILNCKTILSNNTLSNTPMAAKLATFQTLLLSLQQQQQQNLAIQQRMQQQTQIISAPKNQQHTQFVAPNNRMTVMQQQQSPTHNDNIHLAVSSVATQQNQQQQHFSSRVSNQHQQHILHNNPVASVPVPSSFNRYLPSNIQQQQQRHPDYNHHHLLQQHNNSTERVVVERRRAASDDYIQSICSQKYTDEHIQQIQIPVPEAHACDPNFRPLTEQQVIQQVLQNKKYENQSVAETMAQLCKKLAEKRVFGSRLMSKTTVAAPNHSSYSNLPLPGIIYIYHVCQKVLFKRVDKEEEFKECFRDAMRKLAARCRRVRHARKNHNFKHGVAVSSGGLDNPSMLLVNQPTSAFSQFNSGISKNNNTNTVDDNICDASTISAALLAELANRQHQQHLQRHPKFSLHSALGNFEALFLFYLEMDEIVKVLQTNINTLAAAELANRVEVGNGGRSPLIAATFENSVCIASQQSNVDNMEISDDNIPPSTNTHCLLNTDTRVEREIEEELLDEDLVCCPLSSPTISSQSTGEASTTHQQSPGDTERDSIENNEQEIPSKNNIVIINKQQLSPINNLKNNNNASDTSNILSSQPMDASSSSPFLTNIHSLSKNLFIFLNFEKKIFLVMGNHFYKWTRKGD</sequence>
<feature type="region of interest" description="Disordered" evidence="1">
    <location>
        <begin position="1"/>
        <end position="45"/>
    </location>
</feature>
<protein>
    <submittedName>
        <fullName evidence="2">Uncharacterized protein</fullName>
    </submittedName>
</protein>
<name>A0A8S9ZLS5_9BILA</name>
<evidence type="ECO:0000256" key="1">
    <source>
        <dbReference type="SAM" id="MobiDB-lite"/>
    </source>
</evidence>
<comment type="caution">
    <text evidence="2">The sequence shown here is derived from an EMBL/GenBank/DDBJ whole genome shotgun (WGS) entry which is preliminary data.</text>
</comment>
<dbReference type="AlphaFoldDB" id="A0A8S9ZLS5"/>
<feature type="compositionally biased region" description="Polar residues" evidence="1">
    <location>
        <begin position="653"/>
        <end position="672"/>
    </location>
</feature>
<accession>A0A8S9ZLS5</accession>
<evidence type="ECO:0000313" key="3">
    <source>
        <dbReference type="Proteomes" id="UP000605970"/>
    </source>
</evidence>
<feature type="compositionally biased region" description="Polar residues" evidence="1">
    <location>
        <begin position="11"/>
        <end position="25"/>
    </location>
</feature>
<feature type="compositionally biased region" description="Low complexity" evidence="1">
    <location>
        <begin position="1"/>
        <end position="10"/>
    </location>
</feature>
<feature type="region of interest" description="Disordered" evidence="1">
    <location>
        <begin position="653"/>
        <end position="690"/>
    </location>
</feature>